<evidence type="ECO:0000259" key="2">
    <source>
        <dbReference type="PROSITE" id="PS50146"/>
    </source>
</evidence>
<keyword evidence="1" id="KW-0812">Transmembrane</keyword>
<dbReference type="AlphaFoldDB" id="A0AAU7DSX5"/>
<dbReference type="Gene3D" id="3.40.50.10330">
    <property type="entry name" value="Probable inorganic polyphosphate/atp-NAD kinase, domain 1"/>
    <property type="match status" value="1"/>
</dbReference>
<feature type="transmembrane region" description="Helical" evidence="1">
    <location>
        <begin position="6"/>
        <end position="29"/>
    </location>
</feature>
<dbReference type="Gene3D" id="2.60.200.40">
    <property type="match status" value="1"/>
</dbReference>
<name>A0AAU7DSX5_9MICO</name>
<dbReference type="Pfam" id="PF00781">
    <property type="entry name" value="DAGK_cat"/>
    <property type="match status" value="1"/>
</dbReference>
<dbReference type="PROSITE" id="PS50146">
    <property type="entry name" value="DAGK"/>
    <property type="match status" value="1"/>
</dbReference>
<dbReference type="InterPro" id="IPR001206">
    <property type="entry name" value="Diacylglycerol_kinase_cat_dom"/>
</dbReference>
<keyword evidence="3" id="KW-0418">Kinase</keyword>
<evidence type="ECO:0000313" key="3">
    <source>
        <dbReference type="EMBL" id="XBH21049.1"/>
    </source>
</evidence>
<dbReference type="PANTHER" id="PTHR30492">
    <property type="entry name" value="METHYLGLYOXAL SYNTHASE"/>
    <property type="match status" value="1"/>
</dbReference>
<reference evidence="3" key="1">
    <citation type="submission" date="2024-02" db="EMBL/GenBank/DDBJ databases">
        <title>Tomenella chthoni gen. nov. sp. nov., a member of the family Jonesiaceae isolated from bat guano.</title>
        <authorList>
            <person name="Miller S.L."/>
            <person name="King J."/>
            <person name="Sankaranarayanan K."/>
            <person name="Lawson P.A."/>
        </authorList>
    </citation>
    <scope>NUCLEOTIDE SEQUENCE</scope>
    <source>
        <strain evidence="3">BS-20</strain>
    </source>
</reference>
<keyword evidence="1" id="KW-1133">Transmembrane helix</keyword>
<dbReference type="InterPro" id="IPR004363">
    <property type="entry name" value="Methylgl_synth"/>
</dbReference>
<gene>
    <name evidence="3" type="ORF">V5R04_12625</name>
</gene>
<proteinExistence type="predicted"/>
<evidence type="ECO:0000256" key="1">
    <source>
        <dbReference type="SAM" id="Phobius"/>
    </source>
</evidence>
<dbReference type="GO" id="GO:0008929">
    <property type="term" value="F:methylglyoxal synthase activity"/>
    <property type="evidence" value="ECO:0007669"/>
    <property type="project" value="InterPro"/>
</dbReference>
<dbReference type="SUPFAM" id="SSF111331">
    <property type="entry name" value="NAD kinase/diacylglycerol kinase-like"/>
    <property type="match status" value="1"/>
</dbReference>
<keyword evidence="1" id="KW-0472">Membrane</keyword>
<organism evidence="3">
    <name type="scientific">Jonesiaceae bacterium BS-20</name>
    <dbReference type="NCBI Taxonomy" id="3120821"/>
    <lineage>
        <taxon>Bacteria</taxon>
        <taxon>Bacillati</taxon>
        <taxon>Actinomycetota</taxon>
        <taxon>Actinomycetes</taxon>
        <taxon>Micrococcales</taxon>
        <taxon>Jonesiaceae</taxon>
    </lineage>
</organism>
<feature type="domain" description="DAGKc" evidence="2">
    <location>
        <begin position="56"/>
        <end position="186"/>
    </location>
</feature>
<dbReference type="SMART" id="SM00046">
    <property type="entry name" value="DAGKc"/>
    <property type="match status" value="1"/>
</dbReference>
<dbReference type="GO" id="GO:0016301">
    <property type="term" value="F:kinase activity"/>
    <property type="evidence" value="ECO:0007669"/>
    <property type="project" value="UniProtKB-KW"/>
</dbReference>
<keyword evidence="3" id="KW-0808">Transferase</keyword>
<protein>
    <submittedName>
        <fullName evidence="3">Diacylglycerol kinase family protein</fullName>
    </submittedName>
</protein>
<dbReference type="InterPro" id="IPR017438">
    <property type="entry name" value="ATP-NAD_kinase_N"/>
</dbReference>
<dbReference type="GO" id="GO:0019242">
    <property type="term" value="P:methylglyoxal biosynthetic process"/>
    <property type="evidence" value="ECO:0007669"/>
    <property type="project" value="InterPro"/>
</dbReference>
<sequence length="407" mass="43180">MGIEIWVLIVSVAVLLCTVALVIPVVWALRNLQRETAAQEGATAGGPVEDTDAPAPQVPLIAFIANPSKLGVATLKPALLTRCQAEGLAEPLWLETTIEDPGTGQAKQALASGAQLVVALGGDGTVRAVARALVNSEVPMGILPMGTGNLLARNLDISISDREEAFEVLLNGVDRPIDVGWLQAIEPDASEVERLEKIVQTTKYASVRNKALGRLEISEHAPADTEQHLFLVISGVGFDAAMIAEADAALKAKVGWIAYFLAGARHLHGPRIEAHITLDSSRHFTTKLRTLMVGNCGRLPGGITLIPDAVIDDGIHDIAAIDTRGGIAGWVQLFGEVMMQGFGMHNDLTAKVGRIDHTQAKTTTITITGGAQAQVDGDVIGRAKKIQTWVEPLALIVRAPIPRLDLK</sequence>
<dbReference type="InterPro" id="IPR016064">
    <property type="entry name" value="NAD/diacylglycerol_kinase_sf"/>
</dbReference>
<dbReference type="GO" id="GO:0005829">
    <property type="term" value="C:cytosol"/>
    <property type="evidence" value="ECO:0007669"/>
    <property type="project" value="TreeGrafter"/>
</dbReference>
<dbReference type="Pfam" id="PF19279">
    <property type="entry name" value="YegS_C"/>
    <property type="match status" value="1"/>
</dbReference>
<dbReference type="PANTHER" id="PTHR30492:SF0">
    <property type="entry name" value="METHYLGLYOXAL SYNTHASE"/>
    <property type="match status" value="1"/>
</dbReference>
<dbReference type="EMBL" id="CP146203">
    <property type="protein sequence ID" value="XBH21049.1"/>
    <property type="molecule type" value="Genomic_DNA"/>
</dbReference>
<dbReference type="InterPro" id="IPR045540">
    <property type="entry name" value="YegS/DAGK_C"/>
</dbReference>
<accession>A0AAU7DSX5</accession>